<protein>
    <submittedName>
        <fullName evidence="3">FAD-dependent monooxygenase</fullName>
    </submittedName>
</protein>
<keyword evidence="3" id="KW-0560">Oxidoreductase</keyword>
<organism evidence="3 4">
    <name type="scientific">Sorangium atrum</name>
    <dbReference type="NCBI Taxonomy" id="2995308"/>
    <lineage>
        <taxon>Bacteria</taxon>
        <taxon>Pseudomonadati</taxon>
        <taxon>Myxococcota</taxon>
        <taxon>Polyangia</taxon>
        <taxon>Polyangiales</taxon>
        <taxon>Polyangiaceae</taxon>
        <taxon>Sorangium</taxon>
    </lineage>
</organism>
<dbReference type="SUPFAM" id="SSF51905">
    <property type="entry name" value="FAD/NAD(P)-binding domain"/>
    <property type="match status" value="1"/>
</dbReference>
<dbReference type="InterPro" id="IPR051704">
    <property type="entry name" value="FAD_aromatic-hydroxylase"/>
</dbReference>
<dbReference type="InterPro" id="IPR002938">
    <property type="entry name" value="FAD-bd"/>
</dbReference>
<keyword evidence="3" id="KW-0503">Monooxygenase</keyword>
<dbReference type="RefSeq" id="WP_272095549.1">
    <property type="nucleotide sequence ID" value="NZ_JAQNDK010000001.1"/>
</dbReference>
<gene>
    <name evidence="3" type="ORF">POL72_13260</name>
</gene>
<dbReference type="Proteomes" id="UP001217485">
    <property type="component" value="Unassembled WGS sequence"/>
</dbReference>
<dbReference type="PANTHER" id="PTHR46865:SF2">
    <property type="entry name" value="MONOOXYGENASE"/>
    <property type="match status" value="1"/>
</dbReference>
<evidence type="ECO:0000259" key="2">
    <source>
        <dbReference type="Pfam" id="PF01494"/>
    </source>
</evidence>
<dbReference type="Pfam" id="PF01494">
    <property type="entry name" value="FAD_binding_3"/>
    <property type="match status" value="1"/>
</dbReference>
<dbReference type="Gene3D" id="3.50.50.60">
    <property type="entry name" value="FAD/NAD(P)-binding domain"/>
    <property type="match status" value="1"/>
</dbReference>
<accession>A0ABT5BX19</accession>
<name>A0ABT5BX19_9BACT</name>
<dbReference type="EMBL" id="JAQNDK010000001">
    <property type="protein sequence ID" value="MDC0678707.1"/>
    <property type="molecule type" value="Genomic_DNA"/>
</dbReference>
<sequence>MSITSPKSPRVLVSGASISGLTTSYWLARYGFEVTVVERAPHLRPGGHALDVRGPAIEVAERMGILPTIRDRSTRLTGIAVVDADGNELFRSTESTLTGGRLDSPDVEILRDDLCQVLHEAVGSRVEYVFGDSIASLTQDESGIDVTFAATAPRRFDLVIGADGLYSGVRRVAFGPDEQFLRAVGDLYVATFGMPNFLGLERWQVMYRQPDSVGALVMGLRRDVNARTYLGFNAPEGLAYDVRDIAAQKRMLAERVAGAGWVIPQIVEHMMRATDFHFYSLSQVRTSTWSRGRIVLVGDAGYAVSLGTGQATSVAMVGSYVLAGELAAHRDDLVRGIASYEDDLRAYVTRNQDIALEQDARQDGPPTEDAITGGLPDFGALTLPFALKPYEGLVSRSSDPPAVNSPGASSTGTAGGRIRGAAPTACRKHHPCS</sequence>
<dbReference type="GO" id="GO:0004497">
    <property type="term" value="F:monooxygenase activity"/>
    <property type="evidence" value="ECO:0007669"/>
    <property type="project" value="UniProtKB-KW"/>
</dbReference>
<evidence type="ECO:0000256" key="1">
    <source>
        <dbReference type="SAM" id="MobiDB-lite"/>
    </source>
</evidence>
<proteinExistence type="predicted"/>
<comment type="caution">
    <text evidence="3">The sequence shown here is derived from an EMBL/GenBank/DDBJ whole genome shotgun (WGS) entry which is preliminary data.</text>
</comment>
<evidence type="ECO:0000313" key="3">
    <source>
        <dbReference type="EMBL" id="MDC0678707.1"/>
    </source>
</evidence>
<dbReference type="InterPro" id="IPR036188">
    <property type="entry name" value="FAD/NAD-bd_sf"/>
</dbReference>
<dbReference type="Gene3D" id="3.30.9.10">
    <property type="entry name" value="D-Amino Acid Oxidase, subunit A, domain 2"/>
    <property type="match status" value="1"/>
</dbReference>
<feature type="domain" description="FAD-binding" evidence="2">
    <location>
        <begin position="11"/>
        <end position="345"/>
    </location>
</feature>
<evidence type="ECO:0000313" key="4">
    <source>
        <dbReference type="Proteomes" id="UP001217485"/>
    </source>
</evidence>
<feature type="region of interest" description="Disordered" evidence="1">
    <location>
        <begin position="394"/>
        <end position="433"/>
    </location>
</feature>
<keyword evidence="4" id="KW-1185">Reference proteome</keyword>
<reference evidence="3 4" key="1">
    <citation type="submission" date="2023-01" db="EMBL/GenBank/DDBJ databases">
        <title>Minimal conservation of predation-associated metabolite biosynthetic gene clusters underscores biosynthetic potential of Myxococcota including descriptions for ten novel species: Archangium lansinium sp. nov., Myxococcus landrumus sp. nov., Nannocystis bai.</title>
        <authorList>
            <person name="Ahearne A."/>
            <person name="Stevens C."/>
            <person name="Dowd S."/>
        </authorList>
    </citation>
    <scope>NUCLEOTIDE SEQUENCE [LARGE SCALE GENOMIC DNA]</scope>
    <source>
        <strain evidence="3 4">WIWO2</strain>
    </source>
</reference>
<dbReference type="PANTHER" id="PTHR46865">
    <property type="entry name" value="OXIDOREDUCTASE-RELATED"/>
    <property type="match status" value="1"/>
</dbReference>
<dbReference type="PRINTS" id="PR00420">
    <property type="entry name" value="RNGMNOXGNASE"/>
</dbReference>